<reference evidence="1 2" key="1">
    <citation type="journal article" date="2022" name="Int. J. Syst. Evol. Microbiol.">
        <title>Apilactobacillus apisilvae sp. nov., Nicolia spurrieriana gen. nov. sp. nov., Bombilactobacillus folatiphilus sp. nov. and Bombilactobacillus thymidiniphilus sp. nov., four new lactic acid bacterial isolates from stingless bees Tetragonula carbonaria and Austroplebeia australis.</title>
        <authorList>
            <person name="Oliphant S.A."/>
            <person name="Watson-Haigh N.S."/>
            <person name="Sumby K.M."/>
            <person name="Gardner J."/>
            <person name="Groom S."/>
            <person name="Jiranek V."/>
        </authorList>
    </citation>
    <scope>NUCLEOTIDE SEQUENCE [LARGE SCALE GENOMIC DNA]</scope>
    <source>
        <strain evidence="1 2">SG4_A1</strain>
    </source>
</reference>
<protein>
    <submittedName>
        <fullName evidence="1">Uncharacterized protein</fullName>
    </submittedName>
</protein>
<evidence type="ECO:0000313" key="2">
    <source>
        <dbReference type="Proteomes" id="UP000831947"/>
    </source>
</evidence>
<keyword evidence="2" id="KW-1185">Reference proteome</keyword>
<organism evidence="1 2">
    <name type="scientific">Bombilactobacillus thymidiniphilus</name>
    <dbReference type="NCBI Taxonomy" id="2923363"/>
    <lineage>
        <taxon>Bacteria</taxon>
        <taxon>Bacillati</taxon>
        <taxon>Bacillota</taxon>
        <taxon>Bacilli</taxon>
        <taxon>Lactobacillales</taxon>
        <taxon>Lactobacillaceae</taxon>
        <taxon>Bombilactobacillus</taxon>
    </lineage>
</organism>
<name>A0ABY4PF08_9LACO</name>
<accession>A0ABY4PF08</accession>
<dbReference type="Proteomes" id="UP000831947">
    <property type="component" value="Chromosome"/>
</dbReference>
<dbReference type="RefSeq" id="WP_249513283.1">
    <property type="nucleotide sequence ID" value="NZ_CP093365.1"/>
</dbReference>
<sequence length="86" mass="9953">MANHLLLIGVRVDGRLTKSEYQKLINQLDKAKLPDGYYYLDGLENDKSILDVRNHRIVRELKPVSMEICPVPRVKYVMMIAVILNN</sequence>
<evidence type="ECO:0000313" key="1">
    <source>
        <dbReference type="EMBL" id="UQS84099.1"/>
    </source>
</evidence>
<proteinExistence type="predicted"/>
<dbReference type="EMBL" id="CP093365">
    <property type="protein sequence ID" value="UQS84099.1"/>
    <property type="molecule type" value="Genomic_DNA"/>
</dbReference>
<gene>
    <name evidence="1" type="ORF">MOO47_02800</name>
</gene>